<protein>
    <recommendedName>
        <fullName evidence="2">MATH domain-containing protein</fullName>
    </recommendedName>
</protein>
<dbReference type="Gene3D" id="3.30.710.10">
    <property type="entry name" value="Potassium Channel Kv1.1, Chain A"/>
    <property type="match status" value="1"/>
</dbReference>
<dbReference type="SMART" id="SM00061">
    <property type="entry name" value="MATH"/>
    <property type="match status" value="1"/>
</dbReference>
<dbReference type="Pfam" id="PF22486">
    <property type="entry name" value="MATH_2"/>
    <property type="match status" value="1"/>
</dbReference>
<organism evidence="3 4">
    <name type="scientific">Eleusine coracana subsp. coracana</name>
    <dbReference type="NCBI Taxonomy" id="191504"/>
    <lineage>
        <taxon>Eukaryota</taxon>
        <taxon>Viridiplantae</taxon>
        <taxon>Streptophyta</taxon>
        <taxon>Embryophyta</taxon>
        <taxon>Tracheophyta</taxon>
        <taxon>Spermatophyta</taxon>
        <taxon>Magnoliopsida</taxon>
        <taxon>Liliopsida</taxon>
        <taxon>Poales</taxon>
        <taxon>Poaceae</taxon>
        <taxon>PACMAD clade</taxon>
        <taxon>Chloridoideae</taxon>
        <taxon>Cynodonteae</taxon>
        <taxon>Eleusininae</taxon>
        <taxon>Eleusine</taxon>
    </lineage>
</organism>
<dbReference type="InterPro" id="IPR011333">
    <property type="entry name" value="SKP1/BTB/POZ_sf"/>
</dbReference>
<feature type="domain" description="MATH" evidence="2">
    <location>
        <begin position="19"/>
        <end position="151"/>
    </location>
</feature>
<evidence type="ECO:0000313" key="4">
    <source>
        <dbReference type="Proteomes" id="UP001054889"/>
    </source>
</evidence>
<dbReference type="SUPFAM" id="SSF49599">
    <property type="entry name" value="TRAF domain-like"/>
    <property type="match status" value="1"/>
</dbReference>
<dbReference type="InterPro" id="IPR008974">
    <property type="entry name" value="TRAF-like"/>
</dbReference>
<dbReference type="PROSITE" id="PS50144">
    <property type="entry name" value="MATH"/>
    <property type="match status" value="1"/>
</dbReference>
<dbReference type="Gene3D" id="2.60.210.10">
    <property type="entry name" value="Apoptosis, Tumor Necrosis Factor Receptor Associated Protein 2, Chain A"/>
    <property type="match status" value="1"/>
</dbReference>
<evidence type="ECO:0000313" key="3">
    <source>
        <dbReference type="EMBL" id="GJM97198.1"/>
    </source>
</evidence>
<comment type="pathway">
    <text evidence="1">Protein modification; protein ubiquitination.</text>
</comment>
<sequence length="212" mass="23666">MVVETTTSRSSSSTVVTVRCYHVVKIDGYSRSLNSHGARPAFSSSPFRAGGHNWHVNYRPMGSSHHPENTEFVSFFLVLDDIPADGEAVMAEVSFSLLRQDGTPAESRTSDVNNFSVSRDRAFGYEEFITREELERSEFLKDDCFSVRVHVHAVKQQPKPYVTVPPPDLHRHLGDLLSSKDDADVEFEVAGETFAAHRVVHGGTLGSHEYKQ</sequence>
<reference evidence="3" key="2">
    <citation type="submission" date="2021-12" db="EMBL/GenBank/DDBJ databases">
        <title>Resequencing data analysis of finger millet.</title>
        <authorList>
            <person name="Hatakeyama M."/>
            <person name="Aluri S."/>
            <person name="Balachadran M.T."/>
            <person name="Sivarajan S.R."/>
            <person name="Poveda L."/>
            <person name="Shimizu-Inatsugi R."/>
            <person name="Schlapbach R."/>
            <person name="Sreeman S.M."/>
            <person name="Shimizu K.K."/>
        </authorList>
    </citation>
    <scope>NUCLEOTIDE SEQUENCE</scope>
</reference>
<dbReference type="SUPFAM" id="SSF54695">
    <property type="entry name" value="POZ domain"/>
    <property type="match status" value="1"/>
</dbReference>
<evidence type="ECO:0000256" key="1">
    <source>
        <dbReference type="ARBA" id="ARBA00004906"/>
    </source>
</evidence>
<dbReference type="PANTHER" id="PTHR26379:SF382">
    <property type="entry name" value="OS10G0435900 PROTEIN"/>
    <property type="match status" value="1"/>
</dbReference>
<dbReference type="Proteomes" id="UP001054889">
    <property type="component" value="Unassembled WGS sequence"/>
</dbReference>
<dbReference type="GO" id="GO:0016567">
    <property type="term" value="P:protein ubiquitination"/>
    <property type="evidence" value="ECO:0007669"/>
    <property type="project" value="InterPro"/>
</dbReference>
<dbReference type="EMBL" id="BQKI01000006">
    <property type="protein sequence ID" value="GJM97198.1"/>
    <property type="molecule type" value="Genomic_DNA"/>
</dbReference>
<dbReference type="PANTHER" id="PTHR26379">
    <property type="entry name" value="BTB/POZ AND MATH DOMAIN-CONTAINING PROTEIN 1"/>
    <property type="match status" value="1"/>
</dbReference>
<gene>
    <name evidence="3" type="primary">ga14106</name>
    <name evidence="3" type="ORF">PR202_ga14106</name>
</gene>
<evidence type="ECO:0000259" key="2">
    <source>
        <dbReference type="PROSITE" id="PS50144"/>
    </source>
</evidence>
<dbReference type="InterPro" id="IPR002083">
    <property type="entry name" value="MATH/TRAF_dom"/>
</dbReference>
<reference evidence="3" key="1">
    <citation type="journal article" date="2018" name="DNA Res.">
        <title>Multiple hybrid de novo genome assembly of finger millet, an orphan allotetraploid crop.</title>
        <authorList>
            <person name="Hatakeyama M."/>
            <person name="Aluri S."/>
            <person name="Balachadran M.T."/>
            <person name="Sivarajan S.R."/>
            <person name="Patrignani A."/>
            <person name="Gruter S."/>
            <person name="Poveda L."/>
            <person name="Shimizu-Inatsugi R."/>
            <person name="Baeten J."/>
            <person name="Francoijs K.J."/>
            <person name="Nataraja K.N."/>
            <person name="Reddy Y.A.N."/>
            <person name="Phadnis S."/>
            <person name="Ravikumar R.L."/>
            <person name="Schlapbach R."/>
            <person name="Sreeman S.M."/>
            <person name="Shimizu K.K."/>
        </authorList>
    </citation>
    <scope>NUCLEOTIDE SEQUENCE</scope>
</reference>
<name>A0AAV5CGG6_ELECO</name>
<dbReference type="CDD" id="cd00121">
    <property type="entry name" value="MATH"/>
    <property type="match status" value="1"/>
</dbReference>
<accession>A0AAV5CGG6</accession>
<dbReference type="InterPro" id="IPR045005">
    <property type="entry name" value="BPM1-6"/>
</dbReference>
<proteinExistence type="predicted"/>
<dbReference type="AlphaFoldDB" id="A0AAV5CGG6"/>
<keyword evidence="4" id="KW-1185">Reference proteome</keyword>
<comment type="caution">
    <text evidence="3">The sequence shown here is derived from an EMBL/GenBank/DDBJ whole genome shotgun (WGS) entry which is preliminary data.</text>
</comment>